<accession>A0A9P4M5G8</accession>
<keyword evidence="1" id="KW-1133">Transmembrane helix</keyword>
<keyword evidence="1" id="KW-0812">Transmembrane</keyword>
<keyword evidence="1" id="KW-0472">Membrane</keyword>
<evidence type="ECO:0000256" key="1">
    <source>
        <dbReference type="SAM" id="Phobius"/>
    </source>
</evidence>
<organism evidence="2 3">
    <name type="scientific">Rhizodiscina lignyota</name>
    <dbReference type="NCBI Taxonomy" id="1504668"/>
    <lineage>
        <taxon>Eukaryota</taxon>
        <taxon>Fungi</taxon>
        <taxon>Dikarya</taxon>
        <taxon>Ascomycota</taxon>
        <taxon>Pezizomycotina</taxon>
        <taxon>Dothideomycetes</taxon>
        <taxon>Pleosporomycetidae</taxon>
        <taxon>Aulographales</taxon>
        <taxon>Rhizodiscinaceae</taxon>
        <taxon>Rhizodiscina</taxon>
    </lineage>
</organism>
<name>A0A9P4M5G8_9PEZI</name>
<keyword evidence="3" id="KW-1185">Reference proteome</keyword>
<dbReference type="Proteomes" id="UP000799772">
    <property type="component" value="Unassembled WGS sequence"/>
</dbReference>
<dbReference type="OrthoDB" id="5230947at2759"/>
<dbReference type="EMBL" id="ML978127">
    <property type="protein sequence ID" value="KAF2098053.1"/>
    <property type="molecule type" value="Genomic_DNA"/>
</dbReference>
<feature type="transmembrane region" description="Helical" evidence="1">
    <location>
        <begin position="36"/>
        <end position="54"/>
    </location>
</feature>
<feature type="transmembrane region" description="Helical" evidence="1">
    <location>
        <begin position="12"/>
        <end position="30"/>
    </location>
</feature>
<sequence>MGAVVSCIEGVFRAIGACIMAVVNGIGAILRAIIDGIVAVFDIIISCVTCQGFGGRRRRMRGHHTTATI</sequence>
<evidence type="ECO:0000313" key="2">
    <source>
        <dbReference type="EMBL" id="KAF2098053.1"/>
    </source>
</evidence>
<reference evidence="2" key="1">
    <citation type="journal article" date="2020" name="Stud. Mycol.">
        <title>101 Dothideomycetes genomes: a test case for predicting lifestyles and emergence of pathogens.</title>
        <authorList>
            <person name="Haridas S."/>
            <person name="Albert R."/>
            <person name="Binder M."/>
            <person name="Bloem J."/>
            <person name="Labutti K."/>
            <person name="Salamov A."/>
            <person name="Andreopoulos B."/>
            <person name="Baker S."/>
            <person name="Barry K."/>
            <person name="Bills G."/>
            <person name="Bluhm B."/>
            <person name="Cannon C."/>
            <person name="Castanera R."/>
            <person name="Culley D."/>
            <person name="Daum C."/>
            <person name="Ezra D."/>
            <person name="Gonzalez J."/>
            <person name="Henrissat B."/>
            <person name="Kuo A."/>
            <person name="Liang C."/>
            <person name="Lipzen A."/>
            <person name="Lutzoni F."/>
            <person name="Magnuson J."/>
            <person name="Mondo S."/>
            <person name="Nolan M."/>
            <person name="Ohm R."/>
            <person name="Pangilinan J."/>
            <person name="Park H.-J."/>
            <person name="Ramirez L."/>
            <person name="Alfaro M."/>
            <person name="Sun H."/>
            <person name="Tritt A."/>
            <person name="Yoshinaga Y."/>
            <person name="Zwiers L.-H."/>
            <person name="Turgeon B."/>
            <person name="Goodwin S."/>
            <person name="Spatafora J."/>
            <person name="Crous P."/>
            <person name="Grigoriev I."/>
        </authorList>
    </citation>
    <scope>NUCLEOTIDE SEQUENCE</scope>
    <source>
        <strain evidence="2">CBS 133067</strain>
    </source>
</reference>
<proteinExistence type="predicted"/>
<protein>
    <submittedName>
        <fullName evidence="2">Uncharacterized protein</fullName>
    </submittedName>
</protein>
<gene>
    <name evidence="2" type="ORF">NA57DRAFT_76850</name>
</gene>
<dbReference type="AlphaFoldDB" id="A0A9P4M5G8"/>
<comment type="caution">
    <text evidence="2">The sequence shown here is derived from an EMBL/GenBank/DDBJ whole genome shotgun (WGS) entry which is preliminary data.</text>
</comment>
<evidence type="ECO:0000313" key="3">
    <source>
        <dbReference type="Proteomes" id="UP000799772"/>
    </source>
</evidence>